<feature type="transmembrane region" description="Helical" evidence="1">
    <location>
        <begin position="311"/>
        <end position="330"/>
    </location>
</feature>
<evidence type="ECO:0000256" key="1">
    <source>
        <dbReference type="SAM" id="Phobius"/>
    </source>
</evidence>
<evidence type="ECO:0000313" key="3">
    <source>
        <dbReference type="Proteomes" id="UP000770785"/>
    </source>
</evidence>
<keyword evidence="1" id="KW-0812">Transmembrane</keyword>
<organism evidence="2 3">
    <name type="scientific">Neolewinella antarctica</name>
    <dbReference type="NCBI Taxonomy" id="442734"/>
    <lineage>
        <taxon>Bacteria</taxon>
        <taxon>Pseudomonadati</taxon>
        <taxon>Bacteroidota</taxon>
        <taxon>Saprospiria</taxon>
        <taxon>Saprospirales</taxon>
        <taxon>Lewinellaceae</taxon>
        <taxon>Neolewinella</taxon>
    </lineage>
</organism>
<dbReference type="EMBL" id="JAATJH010000001">
    <property type="protein sequence ID" value="NJC24731.1"/>
    <property type="molecule type" value="Genomic_DNA"/>
</dbReference>
<dbReference type="Proteomes" id="UP000770785">
    <property type="component" value="Unassembled WGS sequence"/>
</dbReference>
<name>A0ABX0X6A2_9BACT</name>
<proteinExistence type="predicted"/>
<feature type="transmembrane region" description="Helical" evidence="1">
    <location>
        <begin position="190"/>
        <end position="210"/>
    </location>
</feature>
<keyword evidence="1" id="KW-0472">Membrane</keyword>
<keyword evidence="1" id="KW-1133">Transmembrane helix</keyword>
<sequence length="335" mass="36952">MPRHLLGILVCFALANVGNYATGVWLSAELMDADGEYKISDGSTLLTSQYHQLFAHEEPAHDAVQRLLKFYDYLSEGGKTTYVRWKADRTQADLPDSYLALALRSAEATNSVRYLSLLLLALLSLAIYGRAFAPRSYLTPLLCLTVVLATASLFGGLQATLFTATVAGGFILYFGGLRLFLPIYLTEWSLMIRPALVPCLFLLAVMAWRGHELVDYWFWTSGPFRLCLFFVIFFAGHLHLSAVDRSLKSAKMGRTERVFALGFPIGFTLLAGGLFLGLYGADAGAGLVQLNQELLVFSRESVTALNPEAPFTLFFAGAMILILSGVGYYIQRITH</sequence>
<protein>
    <submittedName>
        <fullName evidence="2">Uncharacterized protein</fullName>
    </submittedName>
</protein>
<accession>A0ABX0X6A2</accession>
<keyword evidence="3" id="KW-1185">Reference proteome</keyword>
<evidence type="ECO:0000313" key="2">
    <source>
        <dbReference type="EMBL" id="NJC24731.1"/>
    </source>
</evidence>
<feature type="transmembrane region" description="Helical" evidence="1">
    <location>
        <begin position="111"/>
        <end position="129"/>
    </location>
</feature>
<feature type="transmembrane region" description="Helical" evidence="1">
    <location>
        <begin position="216"/>
        <end position="238"/>
    </location>
</feature>
<comment type="caution">
    <text evidence="2">The sequence shown here is derived from an EMBL/GenBank/DDBJ whole genome shotgun (WGS) entry which is preliminary data.</text>
</comment>
<dbReference type="RefSeq" id="WP_168035544.1">
    <property type="nucleotide sequence ID" value="NZ_JAATJH010000001.1"/>
</dbReference>
<feature type="transmembrane region" description="Helical" evidence="1">
    <location>
        <begin position="258"/>
        <end position="281"/>
    </location>
</feature>
<reference evidence="2 3" key="1">
    <citation type="submission" date="2020-03" db="EMBL/GenBank/DDBJ databases">
        <title>Genomic Encyclopedia of Type Strains, Phase IV (KMG-IV): sequencing the most valuable type-strain genomes for metagenomic binning, comparative biology and taxonomic classification.</title>
        <authorList>
            <person name="Goeker M."/>
        </authorList>
    </citation>
    <scope>NUCLEOTIDE SEQUENCE [LARGE SCALE GENOMIC DNA]</scope>
    <source>
        <strain evidence="2 3">DSM 105096</strain>
    </source>
</reference>
<feature type="transmembrane region" description="Helical" evidence="1">
    <location>
        <begin position="161"/>
        <end position="181"/>
    </location>
</feature>
<gene>
    <name evidence="2" type="ORF">GGR27_000212</name>
</gene>